<evidence type="ECO:0000313" key="3">
    <source>
        <dbReference type="EMBL" id="GGP11783.1"/>
    </source>
</evidence>
<evidence type="ECO:0000256" key="2">
    <source>
        <dbReference type="SAM" id="Phobius"/>
    </source>
</evidence>
<dbReference type="Proteomes" id="UP000660745">
    <property type="component" value="Unassembled WGS sequence"/>
</dbReference>
<evidence type="ECO:0000256" key="1">
    <source>
        <dbReference type="SAM" id="MobiDB-lite"/>
    </source>
</evidence>
<feature type="compositionally biased region" description="Basic and acidic residues" evidence="1">
    <location>
        <begin position="62"/>
        <end position="74"/>
    </location>
</feature>
<keyword evidence="2" id="KW-0812">Transmembrane</keyword>
<evidence type="ECO:0000313" key="4">
    <source>
        <dbReference type="Proteomes" id="UP000660745"/>
    </source>
</evidence>
<reference evidence="3" key="1">
    <citation type="journal article" date="2014" name="Int. J. Syst. Evol. Microbiol.">
        <title>Complete genome sequence of Corynebacterium casei LMG S-19264T (=DSM 44701T), isolated from a smear-ripened cheese.</title>
        <authorList>
            <consortium name="US DOE Joint Genome Institute (JGI-PGF)"/>
            <person name="Walter F."/>
            <person name="Albersmeier A."/>
            <person name="Kalinowski J."/>
            <person name="Ruckert C."/>
        </authorList>
    </citation>
    <scope>NUCLEOTIDE SEQUENCE</scope>
    <source>
        <strain evidence="3">CGMCC 4.7430</strain>
    </source>
</reference>
<dbReference type="EMBL" id="BMNK01000011">
    <property type="protein sequence ID" value="GGP11783.1"/>
    <property type="molecule type" value="Genomic_DNA"/>
</dbReference>
<comment type="caution">
    <text evidence="3">The sequence shown here is derived from an EMBL/GenBank/DDBJ whole genome shotgun (WGS) entry which is preliminary data.</text>
</comment>
<sequence>MPPFAAPTPEDPQEPPKGRRPYSSPTAEPEVESRPRRTVDRPDKLVASGPPRLVPPPAETPPEGREQPTRRDPRTAPYRMAHRPPAPGTGPAPAEARSPYGEEEFGRSPDARSEHAGEEFGRASDAGPAHVGEESVRSGAGDDFPDGDEDFVRQDEGEEADGDEEFVRRVGRPPGGRPTRPDLLVASGPERQSSGRHHRGPAPAALRRAGPMRRRRGVPAPVVLAVALVVLVASGVLVWQWAGAGDPGLSLATGTGRSGDDLFTVPASTGQGSDQKLNDVVAVGGAVVAVGSDTTSPTPRPLFLFSPDGKKWQLGKVTGSTTPTVRRVVGGAGRWLASGGDGLTERGMWTSADGLTWQAVEPSGLAAFRDGDLINDIARTASGFVAVGRAALRDGGAGTAAWWSADGRAWERAETRGTGVGELKAVVAKGDTVVALAQPGQGDGSRVVRSADGGRTWQATGFQLPEAQPRLGSLAVTPKRFVLVPTRQRTIAGDVRVYCSPTGAEWSQCGTIGGLGRTSPGVESLVPHASGVAAISQASLGGYAVLNSADGRDWKKSAELGDLAGATLRGFAISRAGTLFAGGDRAAADVDNQLVLMAVPPGGKASRVRLDRVEGLSRVARETSRVAGHDGRYVAVGSASGDAGIWTSLNWQDWRSISLGGPGLQQLHDVAFGRRGWLAVGGTQTGPQVTEPLLVTSRDGRQWKKVGISGDLARPGDDPYLDARVLAAGPQGYVLAGEDRALSGTVSAALWFTPDLRRFTRSKKLPQGGSNVRVHDLAATPTGYVAVGGAGVGGDESGVVWVSEDGVNWTARKRVVPPEATSARLRQVAAFQDRLVAIGTAQAATGGRRPFSAVSEDDGVTWTTAWLPAEKAAEVYDLAAAEQGLVAVGRHGRAGEDDSAAWISPDGSAWSRLDLTEDRLGGPGSQWLTAVTVAGEEVVALGRSTTYSDDHLILWTSTLTASR</sequence>
<dbReference type="AlphaFoldDB" id="A0A918AB53"/>
<gene>
    <name evidence="3" type="ORF">GCM10012278_56920</name>
</gene>
<name>A0A918AB53_9ACTN</name>
<accession>A0A918AB53</accession>
<dbReference type="RefSeq" id="WP_189141802.1">
    <property type="nucleotide sequence ID" value="NZ_BMNK01000011.1"/>
</dbReference>
<dbReference type="SUPFAM" id="SSF50939">
    <property type="entry name" value="Sialidases"/>
    <property type="match status" value="4"/>
</dbReference>
<feature type="transmembrane region" description="Helical" evidence="2">
    <location>
        <begin position="222"/>
        <end position="242"/>
    </location>
</feature>
<dbReference type="InterPro" id="IPR015943">
    <property type="entry name" value="WD40/YVTN_repeat-like_dom_sf"/>
</dbReference>
<feature type="region of interest" description="Disordered" evidence="1">
    <location>
        <begin position="1"/>
        <end position="210"/>
    </location>
</feature>
<feature type="compositionally biased region" description="Pro residues" evidence="1">
    <location>
        <begin position="1"/>
        <end position="10"/>
    </location>
</feature>
<dbReference type="Gene3D" id="2.130.10.10">
    <property type="entry name" value="YVTN repeat-like/Quinoprotein amine dehydrogenase"/>
    <property type="match status" value="1"/>
</dbReference>
<keyword evidence="2" id="KW-1133">Transmembrane helix</keyword>
<feature type="compositionally biased region" description="Basic and acidic residues" evidence="1">
    <location>
        <begin position="31"/>
        <end position="44"/>
    </location>
</feature>
<keyword evidence="2" id="KW-0472">Membrane</keyword>
<evidence type="ECO:0008006" key="5">
    <source>
        <dbReference type="Google" id="ProtNLM"/>
    </source>
</evidence>
<feature type="compositionally biased region" description="Basic and acidic residues" evidence="1">
    <location>
        <begin position="104"/>
        <end position="122"/>
    </location>
</feature>
<reference evidence="3" key="2">
    <citation type="submission" date="2020-09" db="EMBL/GenBank/DDBJ databases">
        <authorList>
            <person name="Sun Q."/>
            <person name="Zhou Y."/>
        </authorList>
    </citation>
    <scope>NUCLEOTIDE SEQUENCE</scope>
    <source>
        <strain evidence="3">CGMCC 4.7430</strain>
    </source>
</reference>
<dbReference type="InterPro" id="IPR036278">
    <property type="entry name" value="Sialidase_sf"/>
</dbReference>
<organism evidence="3 4">
    <name type="scientific">Nonomuraea glycinis</name>
    <dbReference type="NCBI Taxonomy" id="2047744"/>
    <lineage>
        <taxon>Bacteria</taxon>
        <taxon>Bacillati</taxon>
        <taxon>Actinomycetota</taxon>
        <taxon>Actinomycetes</taxon>
        <taxon>Streptosporangiales</taxon>
        <taxon>Streptosporangiaceae</taxon>
        <taxon>Nonomuraea</taxon>
    </lineage>
</organism>
<proteinExistence type="predicted"/>
<protein>
    <recommendedName>
        <fullName evidence="5">Exo-alpha-sialidase</fullName>
    </recommendedName>
</protein>
<keyword evidence="4" id="KW-1185">Reference proteome</keyword>